<evidence type="ECO:0000256" key="8">
    <source>
        <dbReference type="ARBA" id="ARBA00022989"/>
    </source>
</evidence>
<evidence type="ECO:0000256" key="2">
    <source>
        <dbReference type="ARBA" id="ARBA00007246"/>
    </source>
</evidence>
<dbReference type="InterPro" id="IPR038072">
    <property type="entry name" value="GspK_central_sf"/>
</dbReference>
<name>A0A4R2KXT1_9GAMM</name>
<evidence type="ECO:0000256" key="3">
    <source>
        <dbReference type="ARBA" id="ARBA00022448"/>
    </source>
</evidence>
<sequence length="324" mass="35289">MALVVALLVFALCATLLVAMQREFDLFYQRGANVLLGEQAHAYLLGAEALAAMALRLDHDTDLQRESPRDDLREIWAQPTAPYALDEGGWLMGELEDLQGRFNLNLLAGQGPADTSGGQPEYTAEQRFFLRLLVALEVDLAEAMRITDAIGDWLDADREPRMNGAEDDYYAVQSPAYRAANRPLASVSELRAIAHVTPDLFERLRPLVAVWPQIPALMNIHTMPVTLLQALGSDDGLQPLAPGTAQGLAQERADIGFSSVEDLLAMPALAAADSAGLAGLLGESSSWFLLSARVEIAGREQRLYSILHRDNRQVTTLVRASGSL</sequence>
<keyword evidence="7" id="KW-0653">Protein transport</keyword>
<keyword evidence="5 10" id="KW-0997">Cell inner membrane</keyword>
<dbReference type="SUPFAM" id="SSF54523">
    <property type="entry name" value="Pili subunits"/>
    <property type="match status" value="1"/>
</dbReference>
<dbReference type="NCBIfam" id="NF037980">
    <property type="entry name" value="T2SS_GspK"/>
    <property type="match status" value="1"/>
</dbReference>
<dbReference type="Pfam" id="PF03934">
    <property type="entry name" value="T2SSK"/>
    <property type="match status" value="1"/>
</dbReference>
<feature type="domain" description="T2SS protein K first SAM-like" evidence="12">
    <location>
        <begin position="100"/>
        <end position="213"/>
    </location>
</feature>
<dbReference type="InterPro" id="IPR049179">
    <property type="entry name" value="T2SSK_SAM-like_2nd"/>
</dbReference>
<evidence type="ECO:0000259" key="12">
    <source>
        <dbReference type="Pfam" id="PF21687"/>
    </source>
</evidence>
<evidence type="ECO:0000256" key="6">
    <source>
        <dbReference type="ARBA" id="ARBA00022692"/>
    </source>
</evidence>
<dbReference type="GO" id="GO:0005886">
    <property type="term" value="C:plasma membrane"/>
    <property type="evidence" value="ECO:0007669"/>
    <property type="project" value="UniProtKB-SubCell"/>
</dbReference>
<gene>
    <name evidence="13" type="ORF">EV688_105119</name>
</gene>
<dbReference type="SUPFAM" id="SSF158544">
    <property type="entry name" value="GspK insert domain-like"/>
    <property type="match status" value="1"/>
</dbReference>
<evidence type="ECO:0000256" key="4">
    <source>
        <dbReference type="ARBA" id="ARBA00022475"/>
    </source>
</evidence>
<evidence type="ECO:0000256" key="1">
    <source>
        <dbReference type="ARBA" id="ARBA00004533"/>
    </source>
</evidence>
<dbReference type="PIRSF" id="PIRSF002786">
    <property type="entry name" value="XcpX"/>
    <property type="match status" value="1"/>
</dbReference>
<dbReference type="Pfam" id="PF21687">
    <property type="entry name" value="T2SSK_1st"/>
    <property type="match status" value="1"/>
</dbReference>
<keyword evidence="4 10" id="KW-1003">Cell membrane</keyword>
<keyword evidence="14" id="KW-1185">Reference proteome</keyword>
<protein>
    <recommendedName>
        <fullName evidence="10">Type II secretion system protein K</fullName>
    </recommendedName>
</protein>
<dbReference type="InterPro" id="IPR005628">
    <property type="entry name" value="GspK"/>
</dbReference>
<comment type="similarity">
    <text evidence="2 10">Belongs to the GSP K family.</text>
</comment>
<dbReference type="PANTHER" id="PTHR38831:SF1">
    <property type="entry name" value="TYPE II SECRETION SYSTEM PROTEIN K-RELATED"/>
    <property type="match status" value="1"/>
</dbReference>
<evidence type="ECO:0000256" key="10">
    <source>
        <dbReference type="PIRNR" id="PIRNR002786"/>
    </source>
</evidence>
<dbReference type="Gene3D" id="1.10.40.60">
    <property type="entry name" value="EpsJ-like"/>
    <property type="match status" value="2"/>
</dbReference>
<feature type="domain" description="T2SS protein K second SAM-like" evidence="11">
    <location>
        <begin position="219"/>
        <end position="275"/>
    </location>
</feature>
<keyword evidence="8" id="KW-1133">Transmembrane helix</keyword>
<dbReference type="Gene3D" id="3.30.1300.30">
    <property type="entry name" value="GSPII I/J protein-like"/>
    <property type="match status" value="1"/>
</dbReference>
<organism evidence="13 14">
    <name type="scientific">Chromatocurvus halotolerans</name>
    <dbReference type="NCBI Taxonomy" id="1132028"/>
    <lineage>
        <taxon>Bacteria</taxon>
        <taxon>Pseudomonadati</taxon>
        <taxon>Pseudomonadota</taxon>
        <taxon>Gammaproteobacteria</taxon>
        <taxon>Cellvibrionales</taxon>
        <taxon>Halieaceae</taxon>
        <taxon>Chromatocurvus</taxon>
    </lineage>
</organism>
<evidence type="ECO:0000256" key="9">
    <source>
        <dbReference type="ARBA" id="ARBA00023136"/>
    </source>
</evidence>
<dbReference type="Proteomes" id="UP000294980">
    <property type="component" value="Unassembled WGS sequence"/>
</dbReference>
<evidence type="ECO:0000313" key="13">
    <source>
        <dbReference type="EMBL" id="TCO76159.1"/>
    </source>
</evidence>
<reference evidence="13 14" key="1">
    <citation type="submission" date="2019-03" db="EMBL/GenBank/DDBJ databases">
        <title>Genomic Encyclopedia of Type Strains, Phase IV (KMG-IV): sequencing the most valuable type-strain genomes for metagenomic binning, comparative biology and taxonomic classification.</title>
        <authorList>
            <person name="Goeker M."/>
        </authorList>
    </citation>
    <scope>NUCLEOTIDE SEQUENCE [LARGE SCALE GENOMIC DNA]</scope>
    <source>
        <strain evidence="13 14">DSM 23344</strain>
    </source>
</reference>
<dbReference type="InterPro" id="IPR049031">
    <property type="entry name" value="T2SSK_SAM-like_1st"/>
</dbReference>
<dbReference type="PANTHER" id="PTHR38831">
    <property type="entry name" value="TYPE II SECRETION SYSTEM PROTEIN K"/>
    <property type="match status" value="1"/>
</dbReference>
<dbReference type="EMBL" id="SLWX01000005">
    <property type="protein sequence ID" value="TCO76159.1"/>
    <property type="molecule type" value="Genomic_DNA"/>
</dbReference>
<evidence type="ECO:0000313" key="14">
    <source>
        <dbReference type="Proteomes" id="UP000294980"/>
    </source>
</evidence>
<dbReference type="AlphaFoldDB" id="A0A4R2KXT1"/>
<evidence type="ECO:0000256" key="5">
    <source>
        <dbReference type="ARBA" id="ARBA00022519"/>
    </source>
</evidence>
<comment type="caution">
    <text evidence="13">The sequence shown here is derived from an EMBL/GenBank/DDBJ whole genome shotgun (WGS) entry which is preliminary data.</text>
</comment>
<dbReference type="InterPro" id="IPR045584">
    <property type="entry name" value="Pilin-like"/>
</dbReference>
<proteinExistence type="inferred from homology"/>
<comment type="subcellular location">
    <subcellularLocation>
        <location evidence="1 10">Cell inner membrane</location>
    </subcellularLocation>
</comment>
<keyword evidence="9 10" id="KW-0472">Membrane</keyword>
<keyword evidence="3 10" id="KW-0813">Transport</keyword>
<evidence type="ECO:0000256" key="7">
    <source>
        <dbReference type="ARBA" id="ARBA00022927"/>
    </source>
</evidence>
<dbReference type="GO" id="GO:0009306">
    <property type="term" value="P:protein secretion"/>
    <property type="evidence" value="ECO:0007669"/>
    <property type="project" value="InterPro"/>
</dbReference>
<evidence type="ECO:0000259" key="11">
    <source>
        <dbReference type="Pfam" id="PF03934"/>
    </source>
</evidence>
<keyword evidence="6" id="KW-0812">Transmembrane</keyword>
<accession>A0A4R2KXT1</accession>